<dbReference type="EMBL" id="FUIG01000032">
    <property type="protein sequence ID" value="SJM32139.1"/>
    <property type="molecule type" value="Genomic_DNA"/>
</dbReference>
<keyword evidence="2" id="KW-1185">Reference proteome</keyword>
<dbReference type="Proteomes" id="UP000245698">
    <property type="component" value="Unassembled WGS sequence"/>
</dbReference>
<name>A0A2P9ALY8_9HYPH</name>
<sequence length="65" mass="7395">MPGQRKFSSNFRQIRNEAFCNGFVSNPADFLHLRLTIHLIVFRSDFPETQRAGGDCRRRKGGSPG</sequence>
<evidence type="ECO:0000313" key="2">
    <source>
        <dbReference type="Proteomes" id="UP000245698"/>
    </source>
</evidence>
<dbReference type="AlphaFoldDB" id="A0A2P9ALY8"/>
<organism evidence="1 2">
    <name type="scientific">Mesorhizobium delmotii</name>
    <dbReference type="NCBI Taxonomy" id="1631247"/>
    <lineage>
        <taxon>Bacteria</taxon>
        <taxon>Pseudomonadati</taxon>
        <taxon>Pseudomonadota</taxon>
        <taxon>Alphaproteobacteria</taxon>
        <taxon>Hyphomicrobiales</taxon>
        <taxon>Phyllobacteriaceae</taxon>
        <taxon>Mesorhizobium</taxon>
    </lineage>
</organism>
<gene>
    <name evidence="1" type="ORF">BQ8482_250024</name>
</gene>
<protein>
    <submittedName>
        <fullName evidence="1">Uncharacterized protein</fullName>
    </submittedName>
</protein>
<proteinExistence type="predicted"/>
<reference evidence="2" key="1">
    <citation type="submission" date="2016-12" db="EMBL/GenBank/DDBJ databases">
        <authorList>
            <person name="Brunel B."/>
        </authorList>
    </citation>
    <scope>NUCLEOTIDE SEQUENCE [LARGE SCALE GENOMIC DNA]</scope>
</reference>
<accession>A0A2P9ALY8</accession>
<evidence type="ECO:0000313" key="1">
    <source>
        <dbReference type="EMBL" id="SJM32139.1"/>
    </source>
</evidence>